<evidence type="ECO:0000256" key="2">
    <source>
        <dbReference type="SAM" id="SignalP"/>
    </source>
</evidence>
<dbReference type="Pfam" id="PF00188">
    <property type="entry name" value="CAP"/>
    <property type="match status" value="1"/>
</dbReference>
<proteinExistence type="predicted"/>
<name>A0ABD3NY88_9STRA</name>
<feature type="compositionally biased region" description="Low complexity" evidence="1">
    <location>
        <begin position="159"/>
        <end position="176"/>
    </location>
</feature>
<dbReference type="SMART" id="SM00198">
    <property type="entry name" value="SCP"/>
    <property type="match status" value="1"/>
</dbReference>
<evidence type="ECO:0000256" key="1">
    <source>
        <dbReference type="SAM" id="MobiDB-lite"/>
    </source>
</evidence>
<comment type="caution">
    <text evidence="4">The sequence shown here is derived from an EMBL/GenBank/DDBJ whole genome shotgun (WGS) entry which is preliminary data.</text>
</comment>
<feature type="signal peptide" evidence="2">
    <location>
        <begin position="1"/>
        <end position="25"/>
    </location>
</feature>
<dbReference type="AlphaFoldDB" id="A0ABD3NY88"/>
<evidence type="ECO:0000313" key="4">
    <source>
        <dbReference type="EMBL" id="KAL3780865.1"/>
    </source>
</evidence>
<keyword evidence="2" id="KW-0732">Signal</keyword>
<protein>
    <recommendedName>
        <fullName evidence="3">SCP domain-containing protein</fullName>
    </recommendedName>
</protein>
<gene>
    <name evidence="4" type="ORF">ACHAWO_000806</name>
</gene>
<dbReference type="InterPro" id="IPR001283">
    <property type="entry name" value="CRISP-related"/>
</dbReference>
<dbReference type="PRINTS" id="PR00837">
    <property type="entry name" value="V5TPXLIKE"/>
</dbReference>
<feature type="chain" id="PRO_5044818596" description="SCP domain-containing protein" evidence="2">
    <location>
        <begin position="26"/>
        <end position="754"/>
    </location>
</feature>
<evidence type="ECO:0000313" key="5">
    <source>
        <dbReference type="Proteomes" id="UP001530400"/>
    </source>
</evidence>
<sequence>MMISFSWAVALILVAVQSGVLRCQAKKVISARIDYMEYTIEQYQLGLISFSNTGGDESKVSVDLTQNRLDLGSTTTTDASQHEEDKRHVGPFNRTPLLTKLDGKQSRLDADDDELSVHYEFNKTMGAYVIFHKEKDFSSNETVDDLPSSNLMSNNFDTSSSLPNTSSPSASSSSGSHTYCPPPYNPSKVDYVSESIVEVNGFIFKCNDGLYTKYCNIPTFDEVLLLQIKAEAEEVTNLWLNAWSIIGECERAGRPTMHPSSASDVTTTTLIETPTIEPSVSPSWSPTISPSWSPTVLPTMTAPTAPPVTANPSNSPTITPSYSPSTWSPSDYINPIDDKCSKSETRLRIELITNEFPGDTSWILKKRREKNSGIGALVSRSKQYTTVGYHDIREVCLDVGTYEFVLRDLFAVGGSGYYKISAMTDDDAWQLLVAGAQFVTKEARHAFEVQKDGQVELVCDRPQRKIRIELVTDNFGEDTSWKLKQNGVTLAKNERVYGRKEFDHRDLCLDEGTMYEFSVYDSYGDGICCQFGQGHYKIISYNDQLEGADSGGVVILHGGMFFEPNITHQINTTTPLLSERDSKWLEAHNVRRTKYHAEFNSEYVPLQWSDGLKAEAQMWANSLLDSCGKGMFHDPSRIYGENAAGNTGRGSWGTRREPDQILTRFVEYELDDPWPRNGHLTQALWRASRFVGCAESHTVFGDGMQRQCHTQVCRYSVTGNCNMGRFSKLDSNNNTVIDWLTPMLEDTNFCGPLW</sequence>
<feature type="compositionally biased region" description="Polar residues" evidence="1">
    <location>
        <begin position="147"/>
        <end position="158"/>
    </location>
</feature>
<accession>A0ABD3NY88</accession>
<keyword evidence="5" id="KW-1185">Reference proteome</keyword>
<dbReference type="InterPro" id="IPR035940">
    <property type="entry name" value="CAP_sf"/>
</dbReference>
<dbReference type="SUPFAM" id="SSF55797">
    <property type="entry name" value="PR-1-like"/>
    <property type="match status" value="1"/>
</dbReference>
<feature type="domain" description="SCP" evidence="3">
    <location>
        <begin position="579"/>
        <end position="723"/>
    </location>
</feature>
<dbReference type="Proteomes" id="UP001530400">
    <property type="component" value="Unassembled WGS sequence"/>
</dbReference>
<dbReference type="EMBL" id="JALLPJ020000872">
    <property type="protein sequence ID" value="KAL3780865.1"/>
    <property type="molecule type" value="Genomic_DNA"/>
</dbReference>
<reference evidence="4 5" key="1">
    <citation type="submission" date="2024-10" db="EMBL/GenBank/DDBJ databases">
        <title>Updated reference genomes for cyclostephanoid diatoms.</title>
        <authorList>
            <person name="Roberts W.R."/>
            <person name="Alverson A.J."/>
        </authorList>
    </citation>
    <scope>NUCLEOTIDE SEQUENCE [LARGE SCALE GENOMIC DNA]</scope>
    <source>
        <strain evidence="4 5">AJA010-31</strain>
    </source>
</reference>
<feature type="region of interest" description="Disordered" evidence="1">
    <location>
        <begin position="139"/>
        <end position="179"/>
    </location>
</feature>
<organism evidence="4 5">
    <name type="scientific">Cyclotella atomus</name>
    <dbReference type="NCBI Taxonomy" id="382360"/>
    <lineage>
        <taxon>Eukaryota</taxon>
        <taxon>Sar</taxon>
        <taxon>Stramenopiles</taxon>
        <taxon>Ochrophyta</taxon>
        <taxon>Bacillariophyta</taxon>
        <taxon>Coscinodiscophyceae</taxon>
        <taxon>Thalassiosirophycidae</taxon>
        <taxon>Stephanodiscales</taxon>
        <taxon>Stephanodiscaceae</taxon>
        <taxon>Cyclotella</taxon>
    </lineage>
</organism>
<dbReference type="PANTHER" id="PTHR10334">
    <property type="entry name" value="CYSTEINE-RICH SECRETORY PROTEIN-RELATED"/>
    <property type="match status" value="1"/>
</dbReference>
<dbReference type="Gene3D" id="3.40.33.10">
    <property type="entry name" value="CAP"/>
    <property type="match status" value="1"/>
</dbReference>
<feature type="region of interest" description="Disordered" evidence="1">
    <location>
        <begin position="71"/>
        <end position="96"/>
    </location>
</feature>
<feature type="region of interest" description="Disordered" evidence="1">
    <location>
        <begin position="297"/>
        <end position="326"/>
    </location>
</feature>
<evidence type="ECO:0000259" key="3">
    <source>
        <dbReference type="SMART" id="SM00198"/>
    </source>
</evidence>
<dbReference type="InterPro" id="IPR014044">
    <property type="entry name" value="CAP_dom"/>
</dbReference>